<feature type="transmembrane region" description="Helical" evidence="8">
    <location>
        <begin position="294"/>
        <end position="311"/>
    </location>
</feature>
<evidence type="ECO:0000259" key="9">
    <source>
        <dbReference type="Pfam" id="PF13231"/>
    </source>
</evidence>
<keyword evidence="5 8" id="KW-0812">Transmembrane</keyword>
<feature type="transmembrane region" description="Helical" evidence="8">
    <location>
        <begin position="379"/>
        <end position="395"/>
    </location>
</feature>
<feature type="transmembrane region" description="Helical" evidence="8">
    <location>
        <begin position="6"/>
        <end position="24"/>
    </location>
</feature>
<gene>
    <name evidence="10" type="ORF">BWX89_01665</name>
</gene>
<dbReference type="GO" id="GO:0005886">
    <property type="term" value="C:plasma membrane"/>
    <property type="evidence" value="ECO:0007669"/>
    <property type="project" value="UniProtKB-SubCell"/>
</dbReference>
<sequence>MSVKKIFYLLLLILITGFFHFKGINWGVPDKGRISSVFNGETEVQNLSELMRDAHEEIREMQEFYGAPYSGSYNPAEKVEININGKKHLVSREIINSMRSYLIRSYGADEQAVLVSLSKMNPSRFDFNPHFFEYGGAYLYPAGIFLKICSALKIAELHSDISFYFTNPDKIGRLYTLLRIFGGIFFIFSVICFYFLSSYILKDDSASFLVSMLFAISPVFVMWSHYLKPYCYGMLWVILALYCAFRFMDEKKRKWLIAGCLFSGISMGSILSYGYVFITFIFMIFLVSTDFKSLFKNILICLVCFLFSYFLTNPYVLISFKEFINEMFYIQSYWKGSSNFANLKYFMTTSLRYGLGTATYLISIVFLVVCFLIRQDKRFILIFLSILPGFLYFGFSTGRWVHYAFILYPYIFVVIVLGMTKIKKQFPKILISIGILYTFIFSLSYVNLFSQENVRTSAGIWINNNIPYGSKIGLLEAPSPWRTPPFQFLKYNILIGASKETIKYSEYFVVSEYQWVRGGSFENIKKLLSDYKIIKEFKSEPHFFNLVFSHPESIPYDWCHPNPTILIWKRKNL</sequence>
<accession>A0A1V6C4J4</accession>
<dbReference type="GO" id="GO:0009103">
    <property type="term" value="P:lipopolysaccharide biosynthetic process"/>
    <property type="evidence" value="ECO:0007669"/>
    <property type="project" value="UniProtKB-ARBA"/>
</dbReference>
<dbReference type="Pfam" id="PF13231">
    <property type="entry name" value="PMT_2"/>
    <property type="match status" value="1"/>
</dbReference>
<dbReference type="AlphaFoldDB" id="A0A1V6C4J4"/>
<evidence type="ECO:0000256" key="6">
    <source>
        <dbReference type="ARBA" id="ARBA00022989"/>
    </source>
</evidence>
<feature type="transmembrane region" description="Helical" evidence="8">
    <location>
        <begin position="353"/>
        <end position="372"/>
    </location>
</feature>
<dbReference type="Proteomes" id="UP000485562">
    <property type="component" value="Unassembled WGS sequence"/>
</dbReference>
<dbReference type="PANTHER" id="PTHR33908">
    <property type="entry name" value="MANNOSYLTRANSFERASE YKCB-RELATED"/>
    <property type="match status" value="1"/>
</dbReference>
<organism evidence="10">
    <name type="scientific">candidate division TA06 bacterium ADurb.Bin131</name>
    <dbReference type="NCBI Taxonomy" id="1852827"/>
    <lineage>
        <taxon>Bacteria</taxon>
        <taxon>Bacteria division TA06</taxon>
    </lineage>
</organism>
<proteinExistence type="predicted"/>
<dbReference type="PANTHER" id="PTHR33908:SF11">
    <property type="entry name" value="MEMBRANE PROTEIN"/>
    <property type="match status" value="1"/>
</dbReference>
<comment type="caution">
    <text evidence="10">The sequence shown here is derived from an EMBL/GenBank/DDBJ whole genome shotgun (WGS) entry which is preliminary data.</text>
</comment>
<name>A0A1V6C4J4_UNCT6</name>
<keyword evidence="7 8" id="KW-0472">Membrane</keyword>
<feature type="transmembrane region" description="Helical" evidence="8">
    <location>
        <begin position="206"/>
        <end position="223"/>
    </location>
</feature>
<feature type="transmembrane region" description="Helical" evidence="8">
    <location>
        <begin position="254"/>
        <end position="287"/>
    </location>
</feature>
<feature type="transmembrane region" description="Helical" evidence="8">
    <location>
        <begin position="230"/>
        <end position="248"/>
    </location>
</feature>
<comment type="subcellular location">
    <subcellularLocation>
        <location evidence="1">Cell membrane</location>
        <topology evidence="1">Multi-pass membrane protein</topology>
    </subcellularLocation>
</comment>
<evidence type="ECO:0000256" key="3">
    <source>
        <dbReference type="ARBA" id="ARBA00022676"/>
    </source>
</evidence>
<evidence type="ECO:0000256" key="1">
    <source>
        <dbReference type="ARBA" id="ARBA00004651"/>
    </source>
</evidence>
<protein>
    <recommendedName>
        <fullName evidence="9">Glycosyltransferase RgtA/B/C/D-like domain-containing protein</fullName>
    </recommendedName>
</protein>
<evidence type="ECO:0000256" key="7">
    <source>
        <dbReference type="ARBA" id="ARBA00023136"/>
    </source>
</evidence>
<dbReference type="GO" id="GO:0016763">
    <property type="term" value="F:pentosyltransferase activity"/>
    <property type="evidence" value="ECO:0007669"/>
    <property type="project" value="TreeGrafter"/>
</dbReference>
<evidence type="ECO:0000256" key="4">
    <source>
        <dbReference type="ARBA" id="ARBA00022679"/>
    </source>
</evidence>
<feature type="transmembrane region" description="Helical" evidence="8">
    <location>
        <begin position="401"/>
        <end position="417"/>
    </location>
</feature>
<feature type="transmembrane region" description="Helical" evidence="8">
    <location>
        <begin position="177"/>
        <end position="200"/>
    </location>
</feature>
<dbReference type="EMBL" id="MWDQ01000150">
    <property type="protein sequence ID" value="OQB71744.1"/>
    <property type="molecule type" value="Genomic_DNA"/>
</dbReference>
<feature type="transmembrane region" description="Helical" evidence="8">
    <location>
        <begin position="429"/>
        <end position="448"/>
    </location>
</feature>
<evidence type="ECO:0000256" key="5">
    <source>
        <dbReference type="ARBA" id="ARBA00022692"/>
    </source>
</evidence>
<evidence type="ECO:0000256" key="2">
    <source>
        <dbReference type="ARBA" id="ARBA00022475"/>
    </source>
</evidence>
<dbReference type="InterPro" id="IPR050297">
    <property type="entry name" value="LipidA_mod_glycosyltrf_83"/>
</dbReference>
<keyword evidence="6 8" id="KW-1133">Transmembrane helix</keyword>
<dbReference type="InterPro" id="IPR038731">
    <property type="entry name" value="RgtA/B/C-like"/>
</dbReference>
<reference evidence="10" key="1">
    <citation type="submission" date="2017-02" db="EMBL/GenBank/DDBJ databases">
        <title>Delving into the versatile metabolic prowess of the omnipresent phylum Bacteroidetes.</title>
        <authorList>
            <person name="Nobu M.K."/>
            <person name="Mei R."/>
            <person name="Narihiro T."/>
            <person name="Kuroda K."/>
            <person name="Liu W.-T."/>
        </authorList>
    </citation>
    <scope>NUCLEOTIDE SEQUENCE</scope>
    <source>
        <strain evidence="10">ADurb.Bin131</strain>
    </source>
</reference>
<evidence type="ECO:0000313" key="10">
    <source>
        <dbReference type="EMBL" id="OQB71744.1"/>
    </source>
</evidence>
<keyword evidence="3" id="KW-0328">Glycosyltransferase</keyword>
<keyword evidence="2" id="KW-1003">Cell membrane</keyword>
<feature type="domain" description="Glycosyltransferase RgtA/B/C/D-like" evidence="9">
    <location>
        <begin position="178"/>
        <end position="310"/>
    </location>
</feature>
<keyword evidence="4" id="KW-0808">Transferase</keyword>
<evidence type="ECO:0000256" key="8">
    <source>
        <dbReference type="SAM" id="Phobius"/>
    </source>
</evidence>